<reference evidence="2" key="1">
    <citation type="journal article" date="2020" name="Stud. Mycol.">
        <title>101 Dothideomycetes genomes: a test case for predicting lifestyles and emergence of pathogens.</title>
        <authorList>
            <person name="Haridas S."/>
            <person name="Albert R."/>
            <person name="Binder M."/>
            <person name="Bloem J."/>
            <person name="Labutti K."/>
            <person name="Salamov A."/>
            <person name="Andreopoulos B."/>
            <person name="Baker S."/>
            <person name="Barry K."/>
            <person name="Bills G."/>
            <person name="Bluhm B."/>
            <person name="Cannon C."/>
            <person name="Castanera R."/>
            <person name="Culley D."/>
            <person name="Daum C."/>
            <person name="Ezra D."/>
            <person name="Gonzalez J."/>
            <person name="Henrissat B."/>
            <person name="Kuo A."/>
            <person name="Liang C."/>
            <person name="Lipzen A."/>
            <person name="Lutzoni F."/>
            <person name="Magnuson J."/>
            <person name="Mondo S."/>
            <person name="Nolan M."/>
            <person name="Ohm R."/>
            <person name="Pangilinan J."/>
            <person name="Park H.-J."/>
            <person name="Ramirez L."/>
            <person name="Alfaro M."/>
            <person name="Sun H."/>
            <person name="Tritt A."/>
            <person name="Yoshinaga Y."/>
            <person name="Zwiers L.-H."/>
            <person name="Turgeon B."/>
            <person name="Goodwin S."/>
            <person name="Spatafora J."/>
            <person name="Crous P."/>
            <person name="Grigoriev I."/>
        </authorList>
    </citation>
    <scope>NUCLEOTIDE SEQUENCE</scope>
    <source>
        <strain evidence="2">CBS 262.69</strain>
    </source>
</reference>
<evidence type="ECO:0000256" key="1">
    <source>
        <dbReference type="SAM" id="MobiDB-lite"/>
    </source>
</evidence>
<feature type="region of interest" description="Disordered" evidence="1">
    <location>
        <begin position="1"/>
        <end position="32"/>
    </location>
</feature>
<dbReference type="PANTHER" id="PTHR47843">
    <property type="entry name" value="BTB DOMAIN-CONTAINING PROTEIN-RELATED"/>
    <property type="match status" value="1"/>
</dbReference>
<gene>
    <name evidence="2" type="ORF">EJ06DRAFT_585750</name>
</gene>
<evidence type="ECO:0000313" key="2">
    <source>
        <dbReference type="EMBL" id="KAF2395805.1"/>
    </source>
</evidence>
<organism evidence="2 3">
    <name type="scientific">Trichodelitschia bisporula</name>
    <dbReference type="NCBI Taxonomy" id="703511"/>
    <lineage>
        <taxon>Eukaryota</taxon>
        <taxon>Fungi</taxon>
        <taxon>Dikarya</taxon>
        <taxon>Ascomycota</taxon>
        <taxon>Pezizomycotina</taxon>
        <taxon>Dothideomycetes</taxon>
        <taxon>Dothideomycetes incertae sedis</taxon>
        <taxon>Phaeotrichales</taxon>
        <taxon>Phaeotrichaceae</taxon>
        <taxon>Trichodelitschia</taxon>
    </lineage>
</organism>
<evidence type="ECO:0008006" key="4">
    <source>
        <dbReference type="Google" id="ProtNLM"/>
    </source>
</evidence>
<dbReference type="PANTHER" id="PTHR47843:SF3">
    <property type="entry name" value="BTB DOMAIN-CONTAINING PROTEIN"/>
    <property type="match status" value="1"/>
</dbReference>
<evidence type="ECO:0000313" key="3">
    <source>
        <dbReference type="Proteomes" id="UP000799640"/>
    </source>
</evidence>
<sequence>MADTIGEASTPAPAAGDAPTTTTGADVEMTGAENIEVIEVDKEEVLDDEPEEKQPVRVTFLDHLKSPVVDIFVGSGDDAAVLHAHQAMLVKSPWFAEQVKAFVDDERVISLPSEDIDAVGFALEWLYNGEYFPRQGRVPQFREKARGSGSAEDTIRATPVVHGGRKRVRTSHG</sequence>
<feature type="region of interest" description="Disordered" evidence="1">
    <location>
        <begin position="143"/>
        <end position="173"/>
    </location>
</feature>
<protein>
    <recommendedName>
        <fullName evidence="4">BTB domain-containing protein</fullName>
    </recommendedName>
</protein>
<dbReference type="AlphaFoldDB" id="A0A6G1HJ62"/>
<dbReference type="Proteomes" id="UP000799640">
    <property type="component" value="Unassembled WGS sequence"/>
</dbReference>
<proteinExistence type="predicted"/>
<feature type="compositionally biased region" description="Basic residues" evidence="1">
    <location>
        <begin position="163"/>
        <end position="173"/>
    </location>
</feature>
<name>A0A6G1HJ62_9PEZI</name>
<dbReference type="OrthoDB" id="3926209at2759"/>
<feature type="compositionally biased region" description="Low complexity" evidence="1">
    <location>
        <begin position="10"/>
        <end position="26"/>
    </location>
</feature>
<keyword evidence="3" id="KW-1185">Reference proteome</keyword>
<accession>A0A6G1HJ62</accession>
<dbReference type="EMBL" id="ML996711">
    <property type="protein sequence ID" value="KAF2395805.1"/>
    <property type="molecule type" value="Genomic_DNA"/>
</dbReference>